<name>A0A537J7Z7_9BACT</name>
<accession>A0A537J7Z7</accession>
<evidence type="ECO:0000256" key="1">
    <source>
        <dbReference type="ARBA" id="ARBA00022649"/>
    </source>
</evidence>
<proteinExistence type="predicted"/>
<comment type="caution">
    <text evidence="2">The sequence shown here is derived from an EMBL/GenBank/DDBJ whole genome shotgun (WGS) entry which is preliminary data.</text>
</comment>
<organism evidence="2 3">
    <name type="scientific">Candidatus Segetimicrobium genomatis</name>
    <dbReference type="NCBI Taxonomy" id="2569760"/>
    <lineage>
        <taxon>Bacteria</taxon>
        <taxon>Bacillati</taxon>
        <taxon>Candidatus Sysuimicrobiota</taxon>
        <taxon>Candidatus Sysuimicrobiia</taxon>
        <taxon>Candidatus Sysuimicrobiales</taxon>
        <taxon>Candidatus Segetimicrobiaceae</taxon>
        <taxon>Candidatus Segetimicrobium</taxon>
    </lineage>
</organism>
<dbReference type="InterPro" id="IPR035093">
    <property type="entry name" value="RelE/ParE_toxin_dom_sf"/>
</dbReference>
<sequence length="95" mass="11076">MAFKIIFAPEAIRDLGKLRANLRAEVRDAIESHLRNRPTKTSKARIKRLRGVSRPQFRLRVHDVRVFYDVVDTEVHILAIVSKEQAEDWLREAGK</sequence>
<dbReference type="Proteomes" id="UP000320048">
    <property type="component" value="Unassembled WGS sequence"/>
</dbReference>
<dbReference type="InterPro" id="IPR007712">
    <property type="entry name" value="RelE/ParE_toxin"/>
</dbReference>
<dbReference type="PANTHER" id="PTHR38813">
    <property type="match status" value="1"/>
</dbReference>
<dbReference type="InterPro" id="IPR052747">
    <property type="entry name" value="TA_system_RelE_toxin"/>
</dbReference>
<gene>
    <name evidence="2" type="ORF">E6H04_10170</name>
</gene>
<dbReference type="EMBL" id="VBAO01000267">
    <property type="protein sequence ID" value="TMI79669.1"/>
    <property type="molecule type" value="Genomic_DNA"/>
</dbReference>
<dbReference type="Gene3D" id="3.30.2310.20">
    <property type="entry name" value="RelE-like"/>
    <property type="match status" value="1"/>
</dbReference>
<reference evidence="2 3" key="1">
    <citation type="journal article" date="2019" name="Nat. Microbiol.">
        <title>Mediterranean grassland soil C-N compound turnover is dependent on rainfall and depth, and is mediated by genomically divergent microorganisms.</title>
        <authorList>
            <person name="Diamond S."/>
            <person name="Andeer P.F."/>
            <person name="Li Z."/>
            <person name="Crits-Christoph A."/>
            <person name="Burstein D."/>
            <person name="Anantharaman K."/>
            <person name="Lane K.R."/>
            <person name="Thomas B.C."/>
            <person name="Pan C."/>
            <person name="Northen T.R."/>
            <person name="Banfield J.F."/>
        </authorList>
    </citation>
    <scope>NUCLEOTIDE SEQUENCE [LARGE SCALE GENOMIC DNA]</scope>
    <source>
        <strain evidence="2">NP_7</strain>
    </source>
</reference>
<dbReference type="Pfam" id="PF05016">
    <property type="entry name" value="ParE_toxin"/>
    <property type="match status" value="1"/>
</dbReference>
<keyword evidence="1" id="KW-1277">Toxin-antitoxin system</keyword>
<evidence type="ECO:0000313" key="3">
    <source>
        <dbReference type="Proteomes" id="UP000320048"/>
    </source>
</evidence>
<dbReference type="PANTHER" id="PTHR38813:SF1">
    <property type="entry name" value="TOXIN RELE1-RELATED"/>
    <property type="match status" value="1"/>
</dbReference>
<protein>
    <submittedName>
        <fullName evidence="2">Type II toxin-antitoxin system RelE/ParE family toxin</fullName>
    </submittedName>
</protein>
<dbReference type="AlphaFoldDB" id="A0A537J7Z7"/>
<dbReference type="SUPFAM" id="SSF143011">
    <property type="entry name" value="RelE-like"/>
    <property type="match status" value="1"/>
</dbReference>
<evidence type="ECO:0000313" key="2">
    <source>
        <dbReference type="EMBL" id="TMI79669.1"/>
    </source>
</evidence>